<dbReference type="Pfam" id="PF00149">
    <property type="entry name" value="Metallophos"/>
    <property type="match status" value="1"/>
</dbReference>
<evidence type="ECO:0000259" key="2">
    <source>
        <dbReference type="Pfam" id="PF00149"/>
    </source>
</evidence>
<keyword evidence="3" id="KW-0269">Exonuclease</keyword>
<evidence type="ECO:0000313" key="3">
    <source>
        <dbReference type="EMBL" id="MDZ5760056.1"/>
    </source>
</evidence>
<proteinExistence type="predicted"/>
<dbReference type="AlphaFoldDB" id="A0AAW9KAC1"/>
<dbReference type="PIRSF" id="PIRSF033091">
    <property type="entry name" value="Pesterase_YhaO"/>
    <property type="match status" value="1"/>
</dbReference>
<gene>
    <name evidence="3" type="ORF">RAK27_15580</name>
</gene>
<sequence length="413" mass="48006">MVQFIHAADLHLDSPFIGLKSLPPFLWEQIYQSTFKSLEKIVDLAIDKQVDFVCLAGDIYDSDDRSVKAQAYLRNELIRLESAEIPVFICHGNHDYIENTGLHLTMPKNVTIFNEEVETHWLTTKKNERIAITSFSYPKRWVRERMIESYPKREETADYHIGMLHGSVDGVESEHGTYAPFTLTELKNKNYDYWALGHIHKRQILSENPLVIYSGNTQGRSSKELNSKGCEWIQLTAEAKTHQFYSTATIQWEKVQLSLKGIERLGDVYQTIQEFIQTKKNNKQSLFIELRLTDSESLALNVRKKINSGELLEAVQQVSETDDVIIWVHRIVLEKETVGNNQFSFMTKEWQEAINLVAEESWFNEATNFLFEEGQIEDYVDSRDQRYRELIITEAKERIIQQLGIEGSEKNEN</sequence>
<dbReference type="Proteomes" id="UP001290462">
    <property type="component" value="Unassembled WGS sequence"/>
</dbReference>
<evidence type="ECO:0000256" key="1">
    <source>
        <dbReference type="ARBA" id="ARBA00022801"/>
    </source>
</evidence>
<keyword evidence="3" id="KW-0540">Nuclease</keyword>
<dbReference type="GO" id="GO:0004527">
    <property type="term" value="F:exonuclease activity"/>
    <property type="evidence" value="ECO:0007669"/>
    <property type="project" value="UniProtKB-KW"/>
</dbReference>
<dbReference type="RefSeq" id="WP_056999936.1">
    <property type="nucleotide sequence ID" value="NZ_BJOJ01000034.1"/>
</dbReference>
<dbReference type="EMBL" id="JAVBVO010000005">
    <property type="protein sequence ID" value="MDZ5760056.1"/>
    <property type="molecule type" value="Genomic_DNA"/>
</dbReference>
<dbReference type="InterPro" id="IPR004843">
    <property type="entry name" value="Calcineurin-like_PHP"/>
</dbReference>
<dbReference type="InterPro" id="IPR029052">
    <property type="entry name" value="Metallo-depent_PP-like"/>
</dbReference>
<dbReference type="InterPro" id="IPR050535">
    <property type="entry name" value="DNA_Repair-Maintenance_Comp"/>
</dbReference>
<comment type="caution">
    <text evidence="3">The sequence shown here is derived from an EMBL/GenBank/DDBJ whole genome shotgun (WGS) entry which is preliminary data.</text>
</comment>
<accession>A0AAW9KAC1</accession>
<name>A0AAW9KAC1_CARML</name>
<dbReference type="PANTHER" id="PTHR30337:SF7">
    <property type="entry name" value="PHOSPHOESTERASE"/>
    <property type="match status" value="1"/>
</dbReference>
<evidence type="ECO:0000313" key="4">
    <source>
        <dbReference type="Proteomes" id="UP001290462"/>
    </source>
</evidence>
<dbReference type="CDD" id="cd00840">
    <property type="entry name" value="MPP_Mre11_N"/>
    <property type="match status" value="1"/>
</dbReference>
<dbReference type="PANTHER" id="PTHR30337">
    <property type="entry name" value="COMPONENT OF ATP-DEPENDENT DSDNA EXONUCLEASE"/>
    <property type="match status" value="1"/>
</dbReference>
<keyword evidence="1 3" id="KW-0378">Hydrolase</keyword>
<dbReference type="InterPro" id="IPR041796">
    <property type="entry name" value="Mre11_N"/>
</dbReference>
<dbReference type="InterPro" id="IPR014576">
    <property type="entry name" value="Pesterase_YhaO"/>
</dbReference>
<organism evidence="3 4">
    <name type="scientific">Carnobacterium maltaromaticum</name>
    <name type="common">Carnobacterium piscicola</name>
    <dbReference type="NCBI Taxonomy" id="2751"/>
    <lineage>
        <taxon>Bacteria</taxon>
        <taxon>Bacillati</taxon>
        <taxon>Bacillota</taxon>
        <taxon>Bacilli</taxon>
        <taxon>Lactobacillales</taxon>
        <taxon>Carnobacteriaceae</taxon>
        <taxon>Carnobacterium</taxon>
    </lineage>
</organism>
<dbReference type="SUPFAM" id="SSF56300">
    <property type="entry name" value="Metallo-dependent phosphatases"/>
    <property type="match status" value="1"/>
</dbReference>
<dbReference type="Gene3D" id="3.60.21.10">
    <property type="match status" value="1"/>
</dbReference>
<dbReference type="EC" id="3.1.-.-" evidence="3"/>
<protein>
    <submittedName>
        <fullName evidence="3">DNA repair exonuclease</fullName>
        <ecNumber evidence="3">3.1.-.-</ecNumber>
    </submittedName>
</protein>
<reference evidence="3" key="1">
    <citation type="submission" date="2023-08" db="EMBL/GenBank/DDBJ databases">
        <title>Genomic characterization of piscicolin 126 produced by Carnobacterium maltaromaticum CM22 strain isolated from salmon (Salmo salar).</title>
        <authorList>
            <person name="Gonzalez-Gragera E."/>
            <person name="Garcia-Lopez J.D."/>
            <person name="Teso-Perez C."/>
            <person name="Gimenez-Hernandez I."/>
            <person name="Peralta-Sanchez J.M."/>
            <person name="Valdivia E."/>
            <person name="Montalban-Lopez M."/>
            <person name="Martin-Platero A.M."/>
            <person name="Banos A."/>
            <person name="Martinez-Bueno M."/>
        </authorList>
    </citation>
    <scope>NUCLEOTIDE SEQUENCE</scope>
    <source>
        <strain evidence="3">CM22</strain>
    </source>
</reference>
<feature type="domain" description="Calcineurin-like phosphoesterase" evidence="2">
    <location>
        <begin position="4"/>
        <end position="201"/>
    </location>
</feature>